<comment type="subcellular location">
    <subcellularLocation>
        <location evidence="2 12">Endoplasmic reticulum membrane</location>
        <topology evidence="2 12">Multi-pass membrane protein</topology>
    </subcellularLocation>
</comment>
<evidence type="ECO:0000256" key="11">
    <source>
        <dbReference type="ARBA" id="ARBA00046750"/>
    </source>
</evidence>
<feature type="transmembrane region" description="Helical" evidence="12">
    <location>
        <begin position="536"/>
        <end position="556"/>
    </location>
</feature>
<feature type="domain" description="Ribophorin II C-terminal" evidence="16">
    <location>
        <begin position="521"/>
        <end position="619"/>
    </location>
</feature>
<dbReference type="OMA" id="QEHETIY"/>
<evidence type="ECO:0000256" key="2">
    <source>
        <dbReference type="ARBA" id="ARBA00004477"/>
    </source>
</evidence>
<dbReference type="PANTHER" id="PTHR12640:SF0">
    <property type="entry name" value="DOLICHYL-DIPHOSPHOOLIGOSACCHARIDE--PROTEIN GLYCOSYLTRANSFERASE SUBUNIT 2"/>
    <property type="match status" value="1"/>
</dbReference>
<feature type="transmembrane region" description="Helical" evidence="12">
    <location>
        <begin position="593"/>
        <end position="612"/>
    </location>
</feature>
<reference evidence="17" key="2">
    <citation type="submission" date="2025-09" db="UniProtKB">
        <authorList>
            <consortium name="Ensembl"/>
        </authorList>
    </citation>
    <scope>IDENTIFICATION</scope>
</reference>
<keyword evidence="9 12" id="KW-1133">Transmembrane helix</keyword>
<keyword evidence="8 12" id="KW-0256">Endoplasmic reticulum</keyword>
<evidence type="ECO:0000313" key="17">
    <source>
        <dbReference type="Ensembl" id="ENSACIP00000026261.1"/>
    </source>
</evidence>
<evidence type="ECO:0000259" key="15">
    <source>
        <dbReference type="Pfam" id="PF23861"/>
    </source>
</evidence>
<dbReference type="InterPro" id="IPR055375">
    <property type="entry name" value="Ribophorin_II_2nd"/>
</dbReference>
<dbReference type="Pfam" id="PF23861">
    <property type="entry name" value="Ribophorin_II_2nd"/>
    <property type="match status" value="1"/>
</dbReference>
<comment type="similarity">
    <text evidence="4 12">Belongs to the SWP1 family.</text>
</comment>
<dbReference type="UniPathway" id="UPA00378"/>
<feature type="domain" description="Ribophorin II N-terminal" evidence="13">
    <location>
        <begin position="28"/>
        <end position="262"/>
    </location>
</feature>
<keyword evidence="18" id="KW-1185">Reference proteome</keyword>
<feature type="domain" description="Ribophorin II second" evidence="15">
    <location>
        <begin position="270"/>
        <end position="360"/>
    </location>
</feature>
<evidence type="ECO:0000256" key="4">
    <source>
        <dbReference type="ARBA" id="ARBA00009038"/>
    </source>
</evidence>
<name>A0A3Q0SS56_AMPCI</name>
<reference evidence="17" key="1">
    <citation type="submission" date="2025-08" db="UniProtKB">
        <authorList>
            <consortium name="Ensembl"/>
        </authorList>
    </citation>
    <scope>IDENTIFICATION</scope>
</reference>
<evidence type="ECO:0000256" key="7">
    <source>
        <dbReference type="ARBA" id="ARBA00022729"/>
    </source>
</evidence>
<evidence type="ECO:0000256" key="9">
    <source>
        <dbReference type="ARBA" id="ARBA00022989"/>
    </source>
</evidence>
<keyword evidence="7 12" id="KW-0732">Signal</keyword>
<evidence type="ECO:0000313" key="18">
    <source>
        <dbReference type="Proteomes" id="UP000261340"/>
    </source>
</evidence>
<feature type="chain" id="PRO_5019611505" description="Dolichyl-diphosphooligosaccharide--protein glycosyltransferase subunit 2" evidence="12">
    <location>
        <begin position="22"/>
        <end position="624"/>
    </location>
</feature>
<accession>A0A3Q0SS56</accession>
<keyword evidence="6 12" id="KW-0812">Transmembrane</keyword>
<feature type="domain" description="Ribophorin II third" evidence="14">
    <location>
        <begin position="368"/>
        <end position="494"/>
    </location>
</feature>
<evidence type="ECO:0000256" key="5">
    <source>
        <dbReference type="ARBA" id="ARBA00017612"/>
    </source>
</evidence>
<sequence length="624" mass="68249">CVSAGLFGLFLLSLALSGAQALTPSHYLSLSDVARLHNLLSQQFTDLESAYYSVVGLTKLGATVPDQKDVCQFVKSQLDSTSIDSLFFAAEISRAISGCEIPVSNETRDILLAAVSEDSTMTQINRAVSALSSLGLPLASQEVIGSLTARINKEDNVMAIIMALQTASRLSQQAELGGILEEIEDLTARLDDLGGLYLQFEEGLEATAMFVTAAYSLSDHVDMEPPIKEDQVIQLVNSIFSKKSWDSLAEAFSVASAAAALSSNRFHVPVIVSAQGPATVSHSQPTLQVQMADSVLSRAFCVVFNHLAVPQNSSSFLFFSGIFELNFMSSQPASGYYQFTIAVTGDSRLIANHVELKVKVSTEVAVTNMDLSVVDKDQSIGTKTTRVDYPSKAKSSFTADSHQNFAMSFQLVDVNTGVELTPHQTFVRLHNQKTGQEVVFVAEPDSKNLYKFELDTAERKSEFDSISGTYSLYLIVGDATLENPILWNVADVVLKFVDEEAPAMVQPKTLYVPKPEIQHLFREPEKKPPTVVSNTFTALILSPFLLLLILWFKLGANISNFSFSPSTILFHLGHAAMLGLMYVYWTHLNMFQTLKYLAIIGGVTFLAGNRMLAQKAVKRYACQM</sequence>
<dbReference type="InterPro" id="IPR055373">
    <property type="entry name" value="Ribophorin_II_N"/>
</dbReference>
<dbReference type="InterPro" id="IPR055374">
    <property type="entry name" value="Ribophorin_II_3rd"/>
</dbReference>
<organism evidence="17 18">
    <name type="scientific">Amphilophus citrinellus</name>
    <name type="common">Midas cichlid</name>
    <name type="synonym">Cichlasoma citrinellum</name>
    <dbReference type="NCBI Taxonomy" id="61819"/>
    <lineage>
        <taxon>Eukaryota</taxon>
        <taxon>Metazoa</taxon>
        <taxon>Chordata</taxon>
        <taxon>Craniata</taxon>
        <taxon>Vertebrata</taxon>
        <taxon>Euteleostomi</taxon>
        <taxon>Actinopterygii</taxon>
        <taxon>Neopterygii</taxon>
        <taxon>Teleostei</taxon>
        <taxon>Neoteleostei</taxon>
        <taxon>Acanthomorphata</taxon>
        <taxon>Ovalentaria</taxon>
        <taxon>Cichlomorphae</taxon>
        <taxon>Cichliformes</taxon>
        <taxon>Cichlidae</taxon>
        <taxon>New World cichlids</taxon>
        <taxon>Cichlasomatinae</taxon>
        <taxon>Heroini</taxon>
        <taxon>Amphilophus</taxon>
    </lineage>
</organism>
<evidence type="ECO:0000256" key="12">
    <source>
        <dbReference type="RuleBase" id="RU366029"/>
    </source>
</evidence>
<dbReference type="PANTHER" id="PTHR12640">
    <property type="entry name" value="RIBOPHORIN II"/>
    <property type="match status" value="1"/>
</dbReference>
<proteinExistence type="inferred from homology"/>
<evidence type="ECO:0000256" key="10">
    <source>
        <dbReference type="ARBA" id="ARBA00023136"/>
    </source>
</evidence>
<evidence type="ECO:0000256" key="3">
    <source>
        <dbReference type="ARBA" id="ARBA00004922"/>
    </source>
</evidence>
<dbReference type="Pfam" id="PF25147">
    <property type="entry name" value="Ribophorin_II_C"/>
    <property type="match status" value="1"/>
</dbReference>
<evidence type="ECO:0000259" key="14">
    <source>
        <dbReference type="Pfam" id="PF23860"/>
    </source>
</evidence>
<dbReference type="InterPro" id="IPR008814">
    <property type="entry name" value="Swp1"/>
</dbReference>
<dbReference type="Pfam" id="PF05817">
    <property type="entry name" value="Ribophorin_II"/>
    <property type="match status" value="1"/>
</dbReference>
<dbReference type="InterPro" id="IPR056790">
    <property type="entry name" value="Ribophorin_II_C"/>
</dbReference>
<dbReference type="Ensembl" id="ENSACIT00000026951.1">
    <property type="protein sequence ID" value="ENSACIP00000026261.1"/>
    <property type="gene ID" value="ENSACIG00000020345.1"/>
</dbReference>
<dbReference type="GO" id="GO:0006487">
    <property type="term" value="P:protein N-linked glycosylation"/>
    <property type="evidence" value="ECO:0007669"/>
    <property type="project" value="UniProtKB-UniRule"/>
</dbReference>
<comment type="subunit">
    <text evidence="11">Component of the oligosaccharyltransferase (OST) complex. OST exists in two different complex forms which contain common core subunits RPN1, RPN2, OST48, OST4, DAD1 and TMEM258, either STT3A or STT3B as catalytic subunits, and form-specific accessory subunits. STT3A complex assembly occurs through the formation of 3 subcomplexes. Subcomplex 1 contains RPN1 and TMEM258, subcomplex 2 contains the STT3A-specific subunits STT3A, DC2/OSTC, and KCP2 as well as the core subunit OST4, and subcomplex 3 contains RPN2, DAD1, and OST48. The STT3A complex can form stable complexes with the Sec61 complex or with both the Sec61 and TRAP complexes. Interacts with DDI2. Interacts with TMEM35A/NACHO.</text>
</comment>
<dbReference type="AlphaFoldDB" id="A0A3Q0SS56"/>
<dbReference type="Proteomes" id="UP000261340">
    <property type="component" value="Unplaced"/>
</dbReference>
<dbReference type="Pfam" id="PF23860">
    <property type="entry name" value="Ribophorin_II_3rd"/>
    <property type="match status" value="1"/>
</dbReference>
<protein>
    <recommendedName>
        <fullName evidence="5 12">Dolichyl-diphosphooligosaccharide--protein glycosyltransferase subunit 2</fullName>
    </recommendedName>
    <alternativeName>
        <fullName evidence="12">Ribophorin-2</fullName>
    </alternativeName>
</protein>
<comment type="function">
    <text evidence="1 12">Subunit of the oligosaccharyl transferase (OST) complex that catalyzes the initial transfer of a defined glycan (Glc(3)Man(9)GlcNAc(2) in eukaryotes) from the lipid carrier dolichol-pyrophosphate to an asparagine residue within an Asn-X-Ser/Thr consensus motif in nascent polypeptide chains, the first step in protein N-glycosylation. N-glycosylation occurs cotranslationally and the complex associates with the Sec61 complex at the channel-forming translocon complex that mediates protein translocation across the endoplasmic reticulum (ER). All subunits are required for a maximal enzyme activity.</text>
</comment>
<feature type="signal peptide" evidence="12">
    <location>
        <begin position="1"/>
        <end position="21"/>
    </location>
</feature>
<dbReference type="STRING" id="61819.ENSACIP00000026261"/>
<keyword evidence="10 12" id="KW-0472">Membrane</keyword>
<evidence type="ECO:0000256" key="8">
    <source>
        <dbReference type="ARBA" id="ARBA00022824"/>
    </source>
</evidence>
<dbReference type="GO" id="GO:0008250">
    <property type="term" value="C:oligosaccharyltransferase complex"/>
    <property type="evidence" value="ECO:0007669"/>
    <property type="project" value="UniProtKB-UniRule"/>
</dbReference>
<evidence type="ECO:0000259" key="16">
    <source>
        <dbReference type="Pfam" id="PF25147"/>
    </source>
</evidence>
<feature type="transmembrane region" description="Helical" evidence="12">
    <location>
        <begin position="568"/>
        <end position="587"/>
    </location>
</feature>
<evidence type="ECO:0000256" key="6">
    <source>
        <dbReference type="ARBA" id="ARBA00022692"/>
    </source>
</evidence>
<evidence type="ECO:0000256" key="1">
    <source>
        <dbReference type="ARBA" id="ARBA00002791"/>
    </source>
</evidence>
<evidence type="ECO:0000259" key="13">
    <source>
        <dbReference type="Pfam" id="PF05817"/>
    </source>
</evidence>
<comment type="pathway">
    <text evidence="3 12">Protein modification; protein glycosylation.</text>
</comment>
<dbReference type="GeneTree" id="ENSGT00390000002635"/>